<dbReference type="SUPFAM" id="SSF55073">
    <property type="entry name" value="Nucleotide cyclase"/>
    <property type="match status" value="1"/>
</dbReference>
<dbReference type="InterPro" id="IPR033479">
    <property type="entry name" value="dCache_1"/>
</dbReference>
<dbReference type="CDD" id="cd12914">
    <property type="entry name" value="PDC1_DGC_like"/>
    <property type="match status" value="1"/>
</dbReference>
<dbReference type="Gene3D" id="3.30.70.270">
    <property type="match status" value="1"/>
</dbReference>
<reference evidence="9 10" key="1">
    <citation type="journal article" date="2020" name="mSystems">
        <title>Defining Genomic and Predicted Metabolic Features of the Acetobacterium Genus.</title>
        <authorList>
            <person name="Ross D.E."/>
            <person name="Marshall C.W."/>
            <person name="Gulliver D."/>
            <person name="May H.D."/>
            <person name="Norman R.S."/>
        </authorList>
    </citation>
    <scope>NUCLEOTIDE SEQUENCE [LARGE SCALE GENOMIC DNA]</scope>
    <source>
        <strain evidence="9 10">DSM 8238</strain>
    </source>
</reference>
<protein>
    <submittedName>
        <fullName evidence="9">EAL domain-containing protein</fullName>
    </submittedName>
</protein>
<dbReference type="Gene3D" id="3.20.20.450">
    <property type="entry name" value="EAL domain"/>
    <property type="match status" value="1"/>
</dbReference>
<sequence length="744" mass="84864">MKSKFRITTISSISVLIIALFFAASYYYSALINRELKAETYSYLSEVGNQGAELVESRVNSQIENLETTARMIEASGNYNQDAMLGLIRIQAQKSDYKRMAIASLNGDIVTSDGMAYSIRDRAYFQAALAGKSAVSDTLADYSDGKKINVYAVPIFSGNQVVAVLAASVETQSFKELLGVNTFDNQGYSFVVKANGDTVVESLHPNSVGAFDNIFGILQTAAFKDGDDLNTITNRMANGESGSYTSVYNGMERYTVYKPLKSNDWYMMSVVPATVVSNQTTAIIRDTFLLIAVALLAISLLFAMILIFQNRSKKELEKIAYFDEVTEGNNWNKFKSEVEEIREKNSLASFVLLTFDIDQFRFINEEYGQETGDRLLKQIMDILKVNIGKRESCCRVSADHFVMLCGWTTRAKITQRIRDFLSILNREKEALGIKEKIFCHFGLYIVEQNAKDLEKIREKANMARIEAKRSESNTWFFYSDEFREKIGNEKEIIDTMEAALENHEFEMYLQPKFDLHKSEFCGCEALVRWNRPRKGLVSPGEFIPIFEQTGFVKKLDMFMIEEVCRLLKRWEENSCTRMRISVNVSRKNLKKTSFVEDVREILDRYQIKRDCIEIELTEYCIFEDIDRMIEVGKTFRADGVKMSMDDFGSGYSSINLLGILPLDIIKIDQGFFKGNLKNEHTLVVVKSMIDLIKKLGMTVVAEGIETKEEVEILKELDCDIIQGYYYGKPMTVTDFEKKILETMS</sequence>
<dbReference type="CDD" id="cd01948">
    <property type="entry name" value="EAL"/>
    <property type="match status" value="1"/>
</dbReference>
<dbReference type="PROSITE" id="PS50883">
    <property type="entry name" value="EAL"/>
    <property type="match status" value="1"/>
</dbReference>
<feature type="transmembrane region" description="Helical" evidence="6">
    <location>
        <begin position="288"/>
        <end position="308"/>
    </location>
</feature>
<dbReference type="PROSITE" id="PS50887">
    <property type="entry name" value="GGDEF"/>
    <property type="match status" value="1"/>
</dbReference>
<dbReference type="InterPro" id="IPR000160">
    <property type="entry name" value="GGDEF_dom"/>
</dbReference>
<evidence type="ECO:0000256" key="1">
    <source>
        <dbReference type="ARBA" id="ARBA00004651"/>
    </source>
</evidence>
<evidence type="ECO:0000256" key="2">
    <source>
        <dbReference type="ARBA" id="ARBA00022475"/>
    </source>
</evidence>
<dbReference type="SUPFAM" id="SSF141868">
    <property type="entry name" value="EAL domain-like"/>
    <property type="match status" value="1"/>
</dbReference>
<dbReference type="Pfam" id="PF00990">
    <property type="entry name" value="GGDEF"/>
    <property type="match status" value="1"/>
</dbReference>
<accession>A0ABR6WW26</accession>
<keyword evidence="2" id="KW-1003">Cell membrane</keyword>
<evidence type="ECO:0000313" key="10">
    <source>
        <dbReference type="Proteomes" id="UP000603234"/>
    </source>
</evidence>
<organism evidence="9 10">
    <name type="scientific">Acetobacterium fimetarium</name>
    <dbReference type="NCBI Taxonomy" id="52691"/>
    <lineage>
        <taxon>Bacteria</taxon>
        <taxon>Bacillati</taxon>
        <taxon>Bacillota</taxon>
        <taxon>Clostridia</taxon>
        <taxon>Eubacteriales</taxon>
        <taxon>Eubacteriaceae</taxon>
        <taxon>Acetobacterium</taxon>
    </lineage>
</organism>
<dbReference type="Gene3D" id="3.30.450.20">
    <property type="entry name" value="PAS domain"/>
    <property type="match status" value="1"/>
</dbReference>
<dbReference type="InterPro" id="IPR029787">
    <property type="entry name" value="Nucleotide_cyclase"/>
</dbReference>
<dbReference type="NCBIfam" id="TIGR00254">
    <property type="entry name" value="GGDEF"/>
    <property type="match status" value="1"/>
</dbReference>
<name>A0ABR6WW26_9FIRM</name>
<evidence type="ECO:0000259" key="7">
    <source>
        <dbReference type="PROSITE" id="PS50883"/>
    </source>
</evidence>
<gene>
    <name evidence="9" type="ORF">GH808_08325</name>
</gene>
<dbReference type="InterPro" id="IPR001633">
    <property type="entry name" value="EAL_dom"/>
</dbReference>
<dbReference type="PANTHER" id="PTHR33121:SF71">
    <property type="entry name" value="OXYGEN SENSOR PROTEIN DOSP"/>
    <property type="match status" value="1"/>
</dbReference>
<dbReference type="EMBL" id="WJBC01000010">
    <property type="protein sequence ID" value="MBC3804436.1"/>
    <property type="molecule type" value="Genomic_DNA"/>
</dbReference>
<dbReference type="InterPro" id="IPR050706">
    <property type="entry name" value="Cyclic-di-GMP_PDE-like"/>
</dbReference>
<evidence type="ECO:0000256" key="6">
    <source>
        <dbReference type="SAM" id="Phobius"/>
    </source>
</evidence>
<evidence type="ECO:0000256" key="4">
    <source>
        <dbReference type="ARBA" id="ARBA00022989"/>
    </source>
</evidence>
<evidence type="ECO:0000259" key="8">
    <source>
        <dbReference type="PROSITE" id="PS50887"/>
    </source>
</evidence>
<comment type="subcellular location">
    <subcellularLocation>
        <location evidence="1">Cell membrane</location>
        <topology evidence="1">Multi-pass membrane protein</topology>
    </subcellularLocation>
</comment>
<dbReference type="CDD" id="cd01949">
    <property type="entry name" value="GGDEF"/>
    <property type="match status" value="1"/>
</dbReference>
<dbReference type="PANTHER" id="PTHR33121">
    <property type="entry name" value="CYCLIC DI-GMP PHOSPHODIESTERASE PDEF"/>
    <property type="match status" value="1"/>
</dbReference>
<feature type="domain" description="GGDEF" evidence="8">
    <location>
        <begin position="348"/>
        <end position="480"/>
    </location>
</feature>
<evidence type="ECO:0000256" key="3">
    <source>
        <dbReference type="ARBA" id="ARBA00022692"/>
    </source>
</evidence>
<dbReference type="SMART" id="SM00052">
    <property type="entry name" value="EAL"/>
    <property type="match status" value="1"/>
</dbReference>
<dbReference type="SMART" id="SM00267">
    <property type="entry name" value="GGDEF"/>
    <property type="match status" value="1"/>
</dbReference>
<feature type="domain" description="EAL" evidence="7">
    <location>
        <begin position="489"/>
        <end position="743"/>
    </location>
</feature>
<dbReference type="Proteomes" id="UP000603234">
    <property type="component" value="Unassembled WGS sequence"/>
</dbReference>
<comment type="caution">
    <text evidence="9">The sequence shown here is derived from an EMBL/GenBank/DDBJ whole genome shotgun (WGS) entry which is preliminary data.</text>
</comment>
<feature type="transmembrane region" description="Helical" evidence="6">
    <location>
        <begin position="7"/>
        <end position="28"/>
    </location>
</feature>
<dbReference type="RefSeq" id="WP_186842323.1">
    <property type="nucleotide sequence ID" value="NZ_WJBC01000010.1"/>
</dbReference>
<keyword evidence="3 6" id="KW-0812">Transmembrane</keyword>
<dbReference type="CDD" id="cd12912">
    <property type="entry name" value="PDC2_MCP_like"/>
    <property type="match status" value="1"/>
</dbReference>
<keyword evidence="10" id="KW-1185">Reference proteome</keyword>
<evidence type="ECO:0000313" key="9">
    <source>
        <dbReference type="EMBL" id="MBC3804436.1"/>
    </source>
</evidence>
<dbReference type="InterPro" id="IPR035919">
    <property type="entry name" value="EAL_sf"/>
</dbReference>
<dbReference type="Pfam" id="PF00563">
    <property type="entry name" value="EAL"/>
    <property type="match status" value="1"/>
</dbReference>
<dbReference type="InterPro" id="IPR043128">
    <property type="entry name" value="Rev_trsase/Diguanyl_cyclase"/>
</dbReference>
<keyword evidence="4 6" id="KW-1133">Transmembrane helix</keyword>
<keyword evidence="5 6" id="KW-0472">Membrane</keyword>
<dbReference type="Pfam" id="PF02743">
    <property type="entry name" value="dCache_1"/>
    <property type="match status" value="1"/>
</dbReference>
<proteinExistence type="predicted"/>
<evidence type="ECO:0000256" key="5">
    <source>
        <dbReference type="ARBA" id="ARBA00023136"/>
    </source>
</evidence>